<dbReference type="EMBL" id="QGTQ01000021">
    <property type="protein sequence ID" value="PWV97431.1"/>
    <property type="molecule type" value="Genomic_DNA"/>
</dbReference>
<dbReference type="AlphaFoldDB" id="A0A2V2YNN7"/>
<proteinExistence type="predicted"/>
<dbReference type="Proteomes" id="UP000246635">
    <property type="component" value="Unassembled WGS sequence"/>
</dbReference>
<keyword evidence="2" id="KW-1185">Reference proteome</keyword>
<reference evidence="1 2" key="1">
    <citation type="submission" date="2018-05" db="EMBL/GenBank/DDBJ databases">
        <title>Genomic Encyclopedia of Type Strains, Phase III (KMG-III): the genomes of soil and plant-associated and newly described type strains.</title>
        <authorList>
            <person name="Whitman W."/>
        </authorList>
    </citation>
    <scope>NUCLEOTIDE SEQUENCE [LARGE SCALE GENOMIC DNA]</scope>
    <source>
        <strain evidence="1 2">CECT 5696</strain>
    </source>
</reference>
<organism evidence="1 2">
    <name type="scientific">Paenibacillus cellulosilyticus</name>
    <dbReference type="NCBI Taxonomy" id="375489"/>
    <lineage>
        <taxon>Bacteria</taxon>
        <taxon>Bacillati</taxon>
        <taxon>Bacillota</taxon>
        <taxon>Bacilli</taxon>
        <taxon>Bacillales</taxon>
        <taxon>Paenibacillaceae</taxon>
        <taxon>Paenibacillus</taxon>
    </lineage>
</organism>
<name>A0A2V2YNN7_9BACL</name>
<protein>
    <submittedName>
        <fullName evidence="1">Uncharacterized protein</fullName>
    </submittedName>
</protein>
<accession>A0A2V2YNN7</accession>
<gene>
    <name evidence="1" type="ORF">DFQ01_12175</name>
</gene>
<comment type="caution">
    <text evidence="1">The sequence shown here is derived from an EMBL/GenBank/DDBJ whole genome shotgun (WGS) entry which is preliminary data.</text>
</comment>
<evidence type="ECO:0000313" key="1">
    <source>
        <dbReference type="EMBL" id="PWV97431.1"/>
    </source>
</evidence>
<sequence length="85" mass="9327">MISYNKIEALKQPTLHCGKCGVAVFRLPVDVRKEEMISDTILRSEPIPPQLKPMRKEVAKCSSCGVQWAALSESVLVLKEGVMGG</sequence>
<evidence type="ECO:0000313" key="2">
    <source>
        <dbReference type="Proteomes" id="UP000246635"/>
    </source>
</evidence>